<proteinExistence type="predicted"/>
<evidence type="ECO:0000259" key="1">
    <source>
        <dbReference type="Pfam" id="PF01368"/>
    </source>
</evidence>
<dbReference type="Proteomes" id="UP000249432">
    <property type="component" value="Unassembled WGS sequence"/>
</dbReference>
<dbReference type="Pfam" id="PF02272">
    <property type="entry name" value="DHHA1"/>
    <property type="match status" value="1"/>
</dbReference>
<dbReference type="InterPro" id="IPR003156">
    <property type="entry name" value="DHHA1_dom"/>
</dbReference>
<dbReference type="PANTHER" id="PTHR47618:SF1">
    <property type="entry name" value="BIFUNCTIONAL OLIGORIBONUCLEASE AND PAP PHOSPHATASE NRNA"/>
    <property type="match status" value="1"/>
</dbReference>
<dbReference type="Pfam" id="PF01368">
    <property type="entry name" value="DHH"/>
    <property type="match status" value="1"/>
</dbReference>
<dbReference type="RefSeq" id="WP_303734354.1">
    <property type="nucleotide sequence ID" value="NZ_CAKZHK010000009.1"/>
</dbReference>
<gene>
    <name evidence="3" type="ORF">DI525_03220</name>
</gene>
<dbReference type="Gene3D" id="3.10.310.30">
    <property type="match status" value="1"/>
</dbReference>
<feature type="domain" description="DHHA1" evidence="2">
    <location>
        <begin position="273"/>
        <end position="350"/>
    </location>
</feature>
<protein>
    <submittedName>
        <fullName evidence="3">Phosphoesterase</fullName>
    </submittedName>
</protein>
<dbReference type="InterPro" id="IPR001667">
    <property type="entry name" value="DDH_dom"/>
</dbReference>
<organism evidence="3 4">
    <name type="scientific">Corynebacterium kroppenstedtii</name>
    <dbReference type="NCBI Taxonomy" id="161879"/>
    <lineage>
        <taxon>Bacteria</taxon>
        <taxon>Bacillati</taxon>
        <taxon>Actinomycetota</taxon>
        <taxon>Actinomycetes</taxon>
        <taxon>Mycobacteriales</taxon>
        <taxon>Corynebacteriaceae</taxon>
        <taxon>Corynebacterium</taxon>
    </lineage>
</organism>
<dbReference type="PANTHER" id="PTHR47618">
    <property type="entry name" value="BIFUNCTIONAL OLIGORIBONUCLEASE AND PAP PHOSPHATASE NRNA"/>
    <property type="match status" value="1"/>
</dbReference>
<dbReference type="GO" id="GO:0003676">
    <property type="term" value="F:nucleic acid binding"/>
    <property type="evidence" value="ECO:0007669"/>
    <property type="project" value="InterPro"/>
</dbReference>
<accession>A0A2W5UA98</accession>
<evidence type="ECO:0000313" key="3">
    <source>
        <dbReference type="EMBL" id="PZR05888.1"/>
    </source>
</evidence>
<comment type="caution">
    <text evidence="3">The sequence shown here is derived from an EMBL/GenBank/DDBJ whole genome shotgun (WGS) entry which is preliminary data.</text>
</comment>
<evidence type="ECO:0000313" key="4">
    <source>
        <dbReference type="Proteomes" id="UP000249432"/>
    </source>
</evidence>
<sequence>MDGNDSTFIPRGLPVTDRDAWVFLQAMAWESHALADDERALHPCVVISHVRPDADTVGSACALVHLIRRWGGTAVAVDADGGVPSSAFSVLNTEDVYVPLEDIPRDPIAVVCVDTASLDRCGVAVDMVERATEKERSLVIDHHENATNFGSINWVHADADSTTSMLTSLCDMYSETIDRTMATALYAGLVTDTESFRWGGPTQFATAHRLASTGIDTRSISSSLIDGHSVPYLRMLGAVLSDLVYEPSAVNGRGLAWGVVTDSQAQEAVECDVESVIDVVRTASEAEVAMVLKEYRPGEIVVSLRSRGAVNVARVAEELGGGGHAQAAGLTWQGTRDGFMDAFRQRVDQEEKNGR</sequence>
<reference evidence="3 4" key="1">
    <citation type="submission" date="2017-08" db="EMBL/GenBank/DDBJ databases">
        <title>Infants hospitalized years apart are colonized by the same room-sourced microbial strains.</title>
        <authorList>
            <person name="Brooks B."/>
            <person name="Olm M.R."/>
            <person name="Firek B.A."/>
            <person name="Baker R."/>
            <person name="Thomas B.C."/>
            <person name="Morowitz M.J."/>
            <person name="Banfield J.F."/>
        </authorList>
    </citation>
    <scope>NUCLEOTIDE SEQUENCE [LARGE SCALE GENOMIC DNA]</scope>
    <source>
        <strain evidence="3">S2_003_000_R1_3</strain>
    </source>
</reference>
<name>A0A2W5UA98_9CORY</name>
<dbReference type="InterPro" id="IPR038763">
    <property type="entry name" value="DHH_sf"/>
</dbReference>
<dbReference type="EMBL" id="QFRA01000004">
    <property type="protein sequence ID" value="PZR05888.1"/>
    <property type="molecule type" value="Genomic_DNA"/>
</dbReference>
<dbReference type="InterPro" id="IPR051319">
    <property type="entry name" value="Oligoribo/pAp-PDE_c-di-AMP_PDE"/>
</dbReference>
<evidence type="ECO:0000259" key="2">
    <source>
        <dbReference type="Pfam" id="PF02272"/>
    </source>
</evidence>
<dbReference type="SUPFAM" id="SSF64182">
    <property type="entry name" value="DHH phosphoesterases"/>
    <property type="match status" value="1"/>
</dbReference>
<dbReference type="AlphaFoldDB" id="A0A2W5UA98"/>
<feature type="domain" description="DDH" evidence="1">
    <location>
        <begin position="45"/>
        <end position="188"/>
    </location>
</feature>
<dbReference type="Gene3D" id="3.90.1640.10">
    <property type="entry name" value="inorganic pyrophosphatase (n-terminal core)"/>
    <property type="match status" value="1"/>
</dbReference>